<dbReference type="EMBL" id="SKCS01000827">
    <property type="protein sequence ID" value="TNN04824.1"/>
    <property type="molecule type" value="Genomic_DNA"/>
</dbReference>
<evidence type="ECO:0000313" key="2">
    <source>
        <dbReference type="Proteomes" id="UP000311919"/>
    </source>
</evidence>
<evidence type="ECO:0000313" key="1">
    <source>
        <dbReference type="EMBL" id="TNN04824.1"/>
    </source>
</evidence>
<keyword evidence="2" id="KW-1185">Reference proteome</keyword>
<accession>A0A4Z2CLB3</accession>
<reference evidence="1 2" key="1">
    <citation type="submission" date="2019-03" db="EMBL/GenBank/DDBJ databases">
        <title>An improved genome assembly of the fluke Schistosoma japonicum.</title>
        <authorList>
            <person name="Hu W."/>
            <person name="Luo F."/>
            <person name="Yin M."/>
            <person name="Mo X."/>
            <person name="Sun C."/>
            <person name="Wu Q."/>
            <person name="Zhu B."/>
            <person name="Xiang M."/>
            <person name="Wang J."/>
            <person name="Wang Y."/>
            <person name="Zhang T."/>
            <person name="Xu B."/>
            <person name="Zheng H."/>
            <person name="Feng Z."/>
        </authorList>
    </citation>
    <scope>NUCLEOTIDE SEQUENCE [LARGE SCALE GENOMIC DNA]</scope>
    <source>
        <strain evidence="1">HuSjv2</strain>
        <tissue evidence="1">Worms</tissue>
    </source>
</reference>
<organism evidence="1 2">
    <name type="scientific">Schistosoma japonicum</name>
    <name type="common">Blood fluke</name>
    <dbReference type="NCBI Taxonomy" id="6182"/>
    <lineage>
        <taxon>Eukaryota</taxon>
        <taxon>Metazoa</taxon>
        <taxon>Spiralia</taxon>
        <taxon>Lophotrochozoa</taxon>
        <taxon>Platyhelminthes</taxon>
        <taxon>Trematoda</taxon>
        <taxon>Digenea</taxon>
        <taxon>Strigeidida</taxon>
        <taxon>Schistosomatoidea</taxon>
        <taxon>Schistosomatidae</taxon>
        <taxon>Schistosoma</taxon>
    </lineage>
</organism>
<sequence>DYLSRPSENASLPEVACGVNRVQTDLERLLHCQKVDPTLRTVRRALSEAVDDESMHLSREVKTLLSQKDRLRLNAAGVLTWKDNDGRWIAVIPKPLRHELIINNISWPQPQKWNDRKWKEERKQAVENIQREHEMDVKRSEQHHGNQMRHFSVGDLVKCRGRRSITGSGLGSKIILPKWEVLAIFSIRSADKTSSFTGFPHPTKHSSSKITVQSEIYHVISHCLEFS</sequence>
<protein>
    <recommendedName>
        <fullName evidence="3">Gap-Pol polyprotein</fullName>
    </recommendedName>
</protein>
<dbReference type="Proteomes" id="UP000311919">
    <property type="component" value="Unassembled WGS sequence"/>
</dbReference>
<feature type="non-terminal residue" evidence="1">
    <location>
        <position position="227"/>
    </location>
</feature>
<dbReference type="AlphaFoldDB" id="A0A4Z2CLB3"/>
<feature type="non-terminal residue" evidence="1">
    <location>
        <position position="1"/>
    </location>
</feature>
<dbReference type="OrthoDB" id="425619at2759"/>
<name>A0A4Z2CLB3_SCHJA</name>
<proteinExistence type="predicted"/>
<gene>
    <name evidence="1" type="ORF">EWB00_010563</name>
</gene>
<comment type="caution">
    <text evidence="1">The sequence shown here is derived from an EMBL/GenBank/DDBJ whole genome shotgun (WGS) entry which is preliminary data.</text>
</comment>
<evidence type="ECO:0008006" key="3">
    <source>
        <dbReference type="Google" id="ProtNLM"/>
    </source>
</evidence>